<feature type="compositionally biased region" description="Low complexity" evidence="1">
    <location>
        <begin position="233"/>
        <end position="252"/>
    </location>
</feature>
<feature type="compositionally biased region" description="Polar residues" evidence="1">
    <location>
        <begin position="144"/>
        <end position="156"/>
    </location>
</feature>
<dbReference type="CDD" id="cd00093">
    <property type="entry name" value="HTH_XRE"/>
    <property type="match status" value="1"/>
</dbReference>
<proteinExistence type="predicted"/>
<dbReference type="NCBIfam" id="NF008109">
    <property type="entry name" value="PRK10856.1"/>
    <property type="match status" value="1"/>
</dbReference>
<name>A0A068R0I2_9GAMM</name>
<keyword evidence="2" id="KW-0472">Membrane</keyword>
<dbReference type="OrthoDB" id="9790252at2"/>
<dbReference type="GO" id="GO:0003677">
    <property type="term" value="F:DNA binding"/>
    <property type="evidence" value="ECO:0007669"/>
    <property type="project" value="InterPro"/>
</dbReference>
<keyword evidence="5" id="KW-1185">Reference proteome</keyword>
<dbReference type="Gene3D" id="1.10.260.40">
    <property type="entry name" value="lambda repressor-like DNA-binding domains"/>
    <property type="match status" value="1"/>
</dbReference>
<sequence>MKTETYPEEANLTTGQILRQAREKNELSQQTVADRLCLKLSTVRDIEEDNIPSNISPTFLRGYIRAYAKLVQVPESDILSILDKQMPSKATIKTSPMQSFSAGKKRKKRDGWLMKITWAIILLLLGMTVLWWWQNYKAQQVTLSDQSSVETNTLPATSEKDDAAPVPAIAGDNVKDNQPVAAAQQDSLPQSSAAQGGSPAEANSPAVNSQAPASSAVQTEPLNPSLTTPPAQPATKTASETEKSANAGAGNAVVSSSSVDVNNTDAVSHNELVVNFNGECWITIKNAAGKALFSGIKHKGDRLKFSGHSLYALTIGAPAEVNIQFQGKPVDLSAFMKKKGAARLKLQ</sequence>
<dbReference type="AlphaFoldDB" id="A0A068R0I2"/>
<evidence type="ECO:0000313" key="4">
    <source>
        <dbReference type="EMBL" id="CDG20762.1"/>
    </source>
</evidence>
<evidence type="ECO:0000256" key="2">
    <source>
        <dbReference type="SAM" id="Phobius"/>
    </source>
</evidence>
<keyword evidence="2" id="KW-1133">Transmembrane helix</keyword>
<feature type="domain" description="HTH cro/C1-type" evidence="3">
    <location>
        <begin position="18"/>
        <end position="53"/>
    </location>
</feature>
<dbReference type="EMBL" id="FO704551">
    <property type="protein sequence ID" value="CDG20762.1"/>
    <property type="molecule type" value="Genomic_DNA"/>
</dbReference>
<dbReference type="PANTHER" id="PTHR34475">
    <property type="match status" value="1"/>
</dbReference>
<feature type="compositionally biased region" description="Polar residues" evidence="1">
    <location>
        <begin position="205"/>
        <end position="226"/>
    </location>
</feature>
<organism evidence="4 5">
    <name type="scientific">Xenorhabdus poinarii G6</name>
    <dbReference type="NCBI Taxonomy" id="1354304"/>
    <lineage>
        <taxon>Bacteria</taxon>
        <taxon>Pseudomonadati</taxon>
        <taxon>Pseudomonadota</taxon>
        <taxon>Gammaproteobacteria</taxon>
        <taxon>Enterobacterales</taxon>
        <taxon>Morganellaceae</taxon>
        <taxon>Xenorhabdus</taxon>
    </lineage>
</organism>
<feature type="compositionally biased region" description="Polar residues" evidence="1">
    <location>
        <begin position="184"/>
        <end position="195"/>
    </location>
</feature>
<dbReference type="InterPro" id="IPR050400">
    <property type="entry name" value="Bact_Cytoskel_RodZ"/>
</dbReference>
<dbReference type="RefSeq" id="WP_045958089.1">
    <property type="nucleotide sequence ID" value="NZ_FO704551.1"/>
</dbReference>
<evidence type="ECO:0000313" key="5">
    <source>
        <dbReference type="Proteomes" id="UP000032735"/>
    </source>
</evidence>
<gene>
    <name evidence="4" type="primary">rodZ</name>
    <name evidence="4" type="ORF">XPG1_1107</name>
</gene>
<dbReference type="KEGG" id="xpo:XPG1_1107"/>
<feature type="transmembrane region" description="Helical" evidence="2">
    <location>
        <begin position="112"/>
        <end position="133"/>
    </location>
</feature>
<dbReference type="InterPro" id="IPR010982">
    <property type="entry name" value="Lambda_DNA-bd_dom_sf"/>
</dbReference>
<dbReference type="STRING" id="1354304.XPG1_1107"/>
<dbReference type="Proteomes" id="UP000032735">
    <property type="component" value="Chromosome"/>
</dbReference>
<reference evidence="4 5" key="1">
    <citation type="submission" date="2013-07" db="EMBL/GenBank/DDBJ databases">
        <authorList>
            <person name="Genoscope - CEA"/>
        </authorList>
    </citation>
    <scope>NUCLEOTIDE SEQUENCE [LARGE SCALE GENOMIC DNA]</scope>
    <source>
        <strain evidence="4 5">G6</strain>
    </source>
</reference>
<dbReference type="PROSITE" id="PS50943">
    <property type="entry name" value="HTH_CROC1"/>
    <property type="match status" value="1"/>
</dbReference>
<feature type="region of interest" description="Disordered" evidence="1">
    <location>
        <begin position="144"/>
        <end position="252"/>
    </location>
</feature>
<dbReference type="Pfam" id="PF13413">
    <property type="entry name" value="HTH_25"/>
    <property type="match status" value="1"/>
</dbReference>
<dbReference type="Pfam" id="PF13464">
    <property type="entry name" value="RodZ_C"/>
    <property type="match status" value="1"/>
</dbReference>
<protein>
    <submittedName>
        <fullName evidence="4">Cytoskeleton protein rodZ</fullName>
    </submittedName>
</protein>
<dbReference type="InterPro" id="IPR025194">
    <property type="entry name" value="RodZ-like_C"/>
</dbReference>
<evidence type="ECO:0000256" key="1">
    <source>
        <dbReference type="SAM" id="MobiDB-lite"/>
    </source>
</evidence>
<evidence type="ECO:0000259" key="3">
    <source>
        <dbReference type="PROSITE" id="PS50943"/>
    </source>
</evidence>
<keyword evidence="2" id="KW-0812">Transmembrane</keyword>
<dbReference type="InterPro" id="IPR001387">
    <property type="entry name" value="Cro/C1-type_HTH"/>
</dbReference>
<dbReference type="HOGENOM" id="CLU_047530_3_1_6"/>
<dbReference type="PANTHER" id="PTHR34475:SF1">
    <property type="entry name" value="CYTOSKELETON PROTEIN RODZ"/>
    <property type="match status" value="1"/>
</dbReference>
<dbReference type="SUPFAM" id="SSF47413">
    <property type="entry name" value="lambda repressor-like DNA-binding domains"/>
    <property type="match status" value="1"/>
</dbReference>
<dbReference type="SMART" id="SM00530">
    <property type="entry name" value="HTH_XRE"/>
    <property type="match status" value="1"/>
</dbReference>
<accession>A0A068R0I2</accession>